<evidence type="ECO:0000256" key="8">
    <source>
        <dbReference type="PROSITE-ProRule" id="PRU00169"/>
    </source>
</evidence>
<dbReference type="GO" id="GO:0005737">
    <property type="term" value="C:cytoplasm"/>
    <property type="evidence" value="ECO:0007669"/>
    <property type="project" value="UniProtKB-SubCell"/>
</dbReference>
<keyword evidence="5" id="KW-0805">Transcription regulation</keyword>
<dbReference type="AlphaFoldDB" id="A0A2R5F2A9"/>
<comment type="caution">
    <text evidence="11">The sequence shown here is derived from an EMBL/GenBank/DDBJ whole genome shotgun (WGS) entry which is preliminary data.</text>
</comment>
<sequence>MLRTLIVDDEFWMLEGLKKVIKRDCPQFTVTAAARDGAQALEWLERESFDLVITDIRMPKMDGLQLLQEMRALGKTIPVLIFSAYSDFDYAKQAIHYGAFDYILKPINRSEIRAALNRIETMLTAQGHQREALVAVTPEQPLQGKQVIEAMQKLIQSEYMHDLSIVAIADKLGYNSAYLSRLFKQESGVGFLQYLTEYRLNVAVQLMENKGFSITEIARQVGYADYKHFRKVFKQYKGTSPSEYIEK</sequence>
<keyword evidence="2" id="KW-0963">Cytoplasm</keyword>
<evidence type="ECO:0000259" key="10">
    <source>
        <dbReference type="PROSITE" id="PS50110"/>
    </source>
</evidence>
<evidence type="ECO:0000259" key="9">
    <source>
        <dbReference type="PROSITE" id="PS01124"/>
    </source>
</evidence>
<dbReference type="Gene3D" id="3.40.50.2300">
    <property type="match status" value="1"/>
</dbReference>
<dbReference type="InterPro" id="IPR020449">
    <property type="entry name" value="Tscrpt_reg_AraC-type_HTH"/>
</dbReference>
<proteinExistence type="predicted"/>
<evidence type="ECO:0000256" key="3">
    <source>
        <dbReference type="ARBA" id="ARBA00022553"/>
    </source>
</evidence>
<dbReference type="PANTHER" id="PTHR42713">
    <property type="entry name" value="HISTIDINE KINASE-RELATED"/>
    <property type="match status" value="1"/>
</dbReference>
<dbReference type="RefSeq" id="WP_087569995.1">
    <property type="nucleotide sequence ID" value="NZ_BDQX01000319.1"/>
</dbReference>
<evidence type="ECO:0000256" key="4">
    <source>
        <dbReference type="ARBA" id="ARBA00023012"/>
    </source>
</evidence>
<comment type="subcellular location">
    <subcellularLocation>
        <location evidence="1">Cytoplasm</location>
    </subcellularLocation>
</comment>
<dbReference type="Pfam" id="PF12833">
    <property type="entry name" value="HTH_18"/>
    <property type="match status" value="1"/>
</dbReference>
<dbReference type="InterPro" id="IPR018060">
    <property type="entry name" value="HTH_AraC"/>
</dbReference>
<dbReference type="PROSITE" id="PS01124">
    <property type="entry name" value="HTH_ARAC_FAMILY_2"/>
    <property type="match status" value="1"/>
</dbReference>
<dbReference type="EMBL" id="BDQX01000319">
    <property type="protein sequence ID" value="GBG10423.1"/>
    <property type="molecule type" value="Genomic_DNA"/>
</dbReference>
<accession>A0A2R5F2A9</accession>
<keyword evidence="6" id="KW-0238">DNA-binding</keyword>
<evidence type="ECO:0000313" key="12">
    <source>
        <dbReference type="Proteomes" id="UP000245202"/>
    </source>
</evidence>
<evidence type="ECO:0000256" key="6">
    <source>
        <dbReference type="ARBA" id="ARBA00023125"/>
    </source>
</evidence>
<dbReference type="SMART" id="SM00448">
    <property type="entry name" value="REC"/>
    <property type="match status" value="1"/>
</dbReference>
<protein>
    <recommendedName>
        <fullName evidence="13">DNA-binding response regulator</fullName>
    </recommendedName>
</protein>
<feature type="modified residue" description="4-aspartylphosphate" evidence="8">
    <location>
        <position position="55"/>
    </location>
</feature>
<dbReference type="InterPro" id="IPR011006">
    <property type="entry name" value="CheY-like_superfamily"/>
</dbReference>
<dbReference type="CDD" id="cd17536">
    <property type="entry name" value="REC_YesN-like"/>
    <property type="match status" value="1"/>
</dbReference>
<feature type="domain" description="HTH araC/xylS-type" evidence="9">
    <location>
        <begin position="149"/>
        <end position="247"/>
    </location>
</feature>
<dbReference type="SMART" id="SM00342">
    <property type="entry name" value="HTH_ARAC"/>
    <property type="match status" value="1"/>
</dbReference>
<dbReference type="GO" id="GO:0000160">
    <property type="term" value="P:phosphorelay signal transduction system"/>
    <property type="evidence" value="ECO:0007669"/>
    <property type="project" value="UniProtKB-KW"/>
</dbReference>
<evidence type="ECO:0008006" key="13">
    <source>
        <dbReference type="Google" id="ProtNLM"/>
    </source>
</evidence>
<dbReference type="InterPro" id="IPR001789">
    <property type="entry name" value="Sig_transdc_resp-reg_receiver"/>
</dbReference>
<dbReference type="GO" id="GO:0003700">
    <property type="term" value="F:DNA-binding transcription factor activity"/>
    <property type="evidence" value="ECO:0007669"/>
    <property type="project" value="InterPro"/>
</dbReference>
<dbReference type="Pfam" id="PF00072">
    <property type="entry name" value="Response_reg"/>
    <property type="match status" value="1"/>
</dbReference>
<keyword evidence="7" id="KW-0804">Transcription</keyword>
<dbReference type="PANTHER" id="PTHR42713:SF3">
    <property type="entry name" value="TRANSCRIPTIONAL REGULATORY PROTEIN HPTR"/>
    <property type="match status" value="1"/>
</dbReference>
<dbReference type="InterPro" id="IPR051552">
    <property type="entry name" value="HptR"/>
</dbReference>
<dbReference type="PRINTS" id="PR00032">
    <property type="entry name" value="HTHARAC"/>
</dbReference>
<evidence type="ECO:0000256" key="1">
    <source>
        <dbReference type="ARBA" id="ARBA00004496"/>
    </source>
</evidence>
<keyword evidence="4" id="KW-0902">Two-component regulatory system</keyword>
<feature type="domain" description="Response regulatory" evidence="10">
    <location>
        <begin position="3"/>
        <end position="120"/>
    </location>
</feature>
<evidence type="ECO:0000256" key="5">
    <source>
        <dbReference type="ARBA" id="ARBA00023015"/>
    </source>
</evidence>
<evidence type="ECO:0000256" key="2">
    <source>
        <dbReference type="ARBA" id="ARBA00022490"/>
    </source>
</evidence>
<name>A0A2R5F2A9_9BACL</name>
<dbReference type="SUPFAM" id="SSF52172">
    <property type="entry name" value="CheY-like"/>
    <property type="match status" value="1"/>
</dbReference>
<gene>
    <name evidence="11" type="ORF">PAT3040_05156</name>
</gene>
<dbReference type="GO" id="GO:0043565">
    <property type="term" value="F:sequence-specific DNA binding"/>
    <property type="evidence" value="ECO:0007669"/>
    <property type="project" value="InterPro"/>
</dbReference>
<dbReference type="InterPro" id="IPR009057">
    <property type="entry name" value="Homeodomain-like_sf"/>
</dbReference>
<dbReference type="Proteomes" id="UP000245202">
    <property type="component" value="Unassembled WGS sequence"/>
</dbReference>
<organism evidence="11 12">
    <name type="scientific">Paenibacillus agaridevorans</name>
    <dbReference type="NCBI Taxonomy" id="171404"/>
    <lineage>
        <taxon>Bacteria</taxon>
        <taxon>Bacillati</taxon>
        <taxon>Bacillota</taxon>
        <taxon>Bacilli</taxon>
        <taxon>Bacillales</taxon>
        <taxon>Paenibacillaceae</taxon>
        <taxon>Paenibacillus</taxon>
    </lineage>
</organism>
<dbReference type="SUPFAM" id="SSF46689">
    <property type="entry name" value="Homeodomain-like"/>
    <property type="match status" value="2"/>
</dbReference>
<evidence type="ECO:0000313" key="11">
    <source>
        <dbReference type="EMBL" id="GBG10423.1"/>
    </source>
</evidence>
<dbReference type="InterPro" id="IPR018062">
    <property type="entry name" value="HTH_AraC-typ_CS"/>
</dbReference>
<keyword evidence="3 8" id="KW-0597">Phosphoprotein</keyword>
<dbReference type="PROSITE" id="PS00041">
    <property type="entry name" value="HTH_ARAC_FAMILY_1"/>
    <property type="match status" value="1"/>
</dbReference>
<dbReference type="Gene3D" id="1.10.10.60">
    <property type="entry name" value="Homeodomain-like"/>
    <property type="match status" value="2"/>
</dbReference>
<keyword evidence="12" id="KW-1185">Reference proteome</keyword>
<evidence type="ECO:0000256" key="7">
    <source>
        <dbReference type="ARBA" id="ARBA00023163"/>
    </source>
</evidence>
<dbReference type="PROSITE" id="PS50110">
    <property type="entry name" value="RESPONSE_REGULATORY"/>
    <property type="match status" value="1"/>
</dbReference>
<reference evidence="11 12" key="1">
    <citation type="submission" date="2017-08" db="EMBL/GenBank/DDBJ databases">
        <title>Substantial Increase in Enzyme Production by Combined Drug-Resistance Mutations in Paenibacillus agaridevorans.</title>
        <authorList>
            <person name="Tanaka Y."/>
            <person name="Funane K."/>
            <person name="Hosaka T."/>
            <person name="Shiwa Y."/>
            <person name="Fujita N."/>
            <person name="Miyazaki T."/>
            <person name="Yoshikawa H."/>
            <person name="Murakami K."/>
            <person name="Kasahara K."/>
            <person name="Inaoka T."/>
            <person name="Hiraga Y."/>
            <person name="Ochi K."/>
        </authorList>
    </citation>
    <scope>NUCLEOTIDE SEQUENCE [LARGE SCALE GENOMIC DNA]</scope>
    <source>
        <strain evidence="11 12">T-3040</strain>
    </source>
</reference>